<dbReference type="EMBL" id="AP019868">
    <property type="protein sequence ID" value="BBN05158.1"/>
    <property type="molecule type" value="Genomic_DNA"/>
</dbReference>
<keyword evidence="10" id="KW-1185">Reference proteome</keyword>
<dbReference type="Proteomes" id="UP001162541">
    <property type="component" value="Chromosome 3"/>
</dbReference>
<feature type="region of interest" description="Disordered" evidence="5">
    <location>
        <begin position="129"/>
        <end position="155"/>
    </location>
</feature>
<reference evidence="9 10" key="1">
    <citation type="submission" date="2016-03" db="EMBL/GenBank/DDBJ databases">
        <title>Mechanisms controlling the formation of the plant cell surface in tip-growing cells are functionally conserved among land plants.</title>
        <authorList>
            <person name="Honkanen S."/>
            <person name="Jones V.A."/>
            <person name="Morieri G."/>
            <person name="Champion C."/>
            <person name="Hetherington A.J."/>
            <person name="Kelly S."/>
            <person name="Saint-Marcoux D."/>
            <person name="Proust H."/>
            <person name="Prescott H."/>
            <person name="Dolan L."/>
        </authorList>
    </citation>
    <scope>NUCLEOTIDE SEQUENCE [LARGE SCALE GENOMIC DNA]</scope>
    <source>
        <strain evidence="10">cv. Tak-1 and cv. Tak-2</strain>
        <tissue evidence="9">Whole gametophyte</tissue>
    </source>
</reference>
<accession>A0A176VKA7</accession>
<evidence type="ECO:0000313" key="10">
    <source>
        <dbReference type="Proteomes" id="UP000077202"/>
    </source>
</evidence>
<dbReference type="SUPFAM" id="SSF49503">
    <property type="entry name" value="Cupredoxins"/>
    <property type="match status" value="1"/>
</dbReference>
<evidence type="ECO:0000256" key="6">
    <source>
        <dbReference type="SAM" id="SignalP"/>
    </source>
</evidence>
<dbReference type="GO" id="GO:0005886">
    <property type="term" value="C:plasma membrane"/>
    <property type="evidence" value="ECO:0007669"/>
    <property type="project" value="TreeGrafter"/>
</dbReference>
<dbReference type="FunFam" id="2.60.40.420:FF:000034">
    <property type="entry name" value="Cupredoxin superfamily protein"/>
    <property type="match status" value="1"/>
</dbReference>
<keyword evidence="2" id="KW-0186">Copper</keyword>
<evidence type="ECO:0000313" key="9">
    <source>
        <dbReference type="EMBL" id="OAE21398.1"/>
    </source>
</evidence>
<keyword evidence="1" id="KW-0479">Metal-binding</keyword>
<feature type="chain" id="PRO_5042333704" description="Phytocyanin domain-containing protein" evidence="6">
    <location>
        <begin position="25"/>
        <end position="180"/>
    </location>
</feature>
<dbReference type="EMBL" id="LVLJ01003443">
    <property type="protein sequence ID" value="OAE21398.1"/>
    <property type="molecule type" value="Genomic_DNA"/>
</dbReference>
<reference evidence="11" key="3">
    <citation type="journal article" date="2020" name="Curr. Biol.">
        <title>Chromatin organization in early land plants reveals an ancestral association between H3K27me3, transposons, and constitutive heterochromatin.</title>
        <authorList>
            <person name="Montgomery S.A."/>
            <person name="Tanizawa Y."/>
            <person name="Galik B."/>
            <person name="Wang N."/>
            <person name="Ito T."/>
            <person name="Mochizuki T."/>
            <person name="Akimcheva S."/>
            <person name="Bowman J.L."/>
            <person name="Cognat V."/>
            <person name="Marechal-Drouard L."/>
            <person name="Ekker H."/>
            <person name="Hong S.F."/>
            <person name="Kohchi T."/>
            <person name="Lin S.S."/>
            <person name="Liu L.D."/>
            <person name="Nakamura Y."/>
            <person name="Valeeva L.R."/>
            <person name="Shakirov E.V."/>
            <person name="Shippen D.E."/>
            <person name="Wei W.L."/>
            <person name="Yagura M."/>
            <person name="Yamaoka S."/>
            <person name="Yamato K.T."/>
            <person name="Liu C."/>
            <person name="Berger F."/>
        </authorList>
    </citation>
    <scope>NUCLEOTIDE SEQUENCE [LARGE SCALE GENOMIC DNA]</scope>
    <source>
        <strain evidence="11">Tak-1</strain>
    </source>
</reference>
<dbReference type="InterPro" id="IPR008972">
    <property type="entry name" value="Cupredoxin"/>
</dbReference>
<protein>
    <recommendedName>
        <fullName evidence="7">Phytocyanin domain-containing protein</fullName>
    </recommendedName>
</protein>
<reference evidence="8" key="2">
    <citation type="journal article" date="2019" name="Curr. Biol.">
        <title>Chromatin organization in early land plants reveals an ancestral association between H3K27me3, transposons, and constitutive heterochromatin.</title>
        <authorList>
            <person name="Montgomery S.A."/>
            <person name="Tanizawa Y."/>
            <person name="Galik B."/>
            <person name="Wang N."/>
            <person name="Ito T."/>
            <person name="Mochizuki T."/>
            <person name="Akimcheva S."/>
            <person name="Bowman J."/>
            <person name="Cognat V."/>
            <person name="Drouard L."/>
            <person name="Ekker H."/>
            <person name="Houng S."/>
            <person name="Kohchi T."/>
            <person name="Lin S."/>
            <person name="Liu L.D."/>
            <person name="Nakamura Y."/>
            <person name="Valeeva L.R."/>
            <person name="Shakirov E.V."/>
            <person name="Shippen D.E."/>
            <person name="Wei W."/>
            <person name="Yagura M."/>
            <person name="Yamaoka S."/>
            <person name="Yamato K.T."/>
            <person name="Liu C."/>
            <person name="Berger F."/>
        </authorList>
    </citation>
    <scope>NUCLEOTIDE SEQUENCE [LARGE SCALE GENOMIC DNA]</scope>
    <source>
        <strain evidence="8">Tak-1</strain>
    </source>
</reference>
<dbReference type="Pfam" id="PF02298">
    <property type="entry name" value="Cu_bind_like"/>
    <property type="match status" value="1"/>
</dbReference>
<evidence type="ECO:0000256" key="1">
    <source>
        <dbReference type="ARBA" id="ARBA00022723"/>
    </source>
</evidence>
<dbReference type="PROSITE" id="PS51485">
    <property type="entry name" value="PHYTOCYANIN"/>
    <property type="match status" value="1"/>
</dbReference>
<name>A0A176VKA7_MARPO</name>
<feature type="compositionally biased region" description="Pro residues" evidence="5">
    <location>
        <begin position="134"/>
        <end position="153"/>
    </location>
</feature>
<dbReference type="PROSITE" id="PS00196">
    <property type="entry name" value="COPPER_BLUE"/>
    <property type="match status" value="1"/>
</dbReference>
<dbReference type="InterPro" id="IPR039391">
    <property type="entry name" value="Phytocyanin-like"/>
</dbReference>
<organism evidence="9 10">
    <name type="scientific">Marchantia polymorpha subsp. ruderalis</name>
    <dbReference type="NCBI Taxonomy" id="1480154"/>
    <lineage>
        <taxon>Eukaryota</taxon>
        <taxon>Viridiplantae</taxon>
        <taxon>Streptophyta</taxon>
        <taxon>Embryophyta</taxon>
        <taxon>Marchantiophyta</taxon>
        <taxon>Marchantiopsida</taxon>
        <taxon>Marchantiidae</taxon>
        <taxon>Marchantiales</taxon>
        <taxon>Marchantiaceae</taxon>
        <taxon>Marchantia</taxon>
    </lineage>
</organism>
<evidence type="ECO:0000256" key="2">
    <source>
        <dbReference type="ARBA" id="ARBA00023008"/>
    </source>
</evidence>
<evidence type="ECO:0000256" key="3">
    <source>
        <dbReference type="ARBA" id="ARBA00023157"/>
    </source>
</evidence>
<evidence type="ECO:0000313" key="11">
    <source>
        <dbReference type="Proteomes" id="UP001162541"/>
    </source>
</evidence>
<gene>
    <name evidence="9" type="ORF">AXG93_3658s1200</name>
    <name evidence="8" type="ORF">Mp_3g10810</name>
</gene>
<dbReference type="GO" id="GO:0009055">
    <property type="term" value="F:electron transfer activity"/>
    <property type="evidence" value="ECO:0007669"/>
    <property type="project" value="InterPro"/>
</dbReference>
<dbReference type="InterPro" id="IPR003245">
    <property type="entry name" value="Phytocyanin_dom"/>
</dbReference>
<evidence type="ECO:0000313" key="8">
    <source>
        <dbReference type="EMBL" id="BBN05158.1"/>
    </source>
</evidence>
<dbReference type="PANTHER" id="PTHR33021">
    <property type="entry name" value="BLUE COPPER PROTEIN"/>
    <property type="match status" value="1"/>
</dbReference>
<dbReference type="GO" id="GO:0046872">
    <property type="term" value="F:metal ion binding"/>
    <property type="evidence" value="ECO:0007669"/>
    <property type="project" value="UniProtKB-KW"/>
</dbReference>
<evidence type="ECO:0000256" key="4">
    <source>
        <dbReference type="ARBA" id="ARBA00023180"/>
    </source>
</evidence>
<dbReference type="AlphaFoldDB" id="A0A176VKA7"/>
<evidence type="ECO:0000259" key="7">
    <source>
        <dbReference type="PROSITE" id="PS51485"/>
    </source>
</evidence>
<dbReference type="PANTHER" id="PTHR33021:SF537">
    <property type="entry name" value="UCLACYANIN 2"/>
    <property type="match status" value="1"/>
</dbReference>
<evidence type="ECO:0000256" key="5">
    <source>
        <dbReference type="SAM" id="MobiDB-lite"/>
    </source>
</evidence>
<feature type="signal peptide" evidence="6">
    <location>
        <begin position="1"/>
        <end position="24"/>
    </location>
</feature>
<dbReference type="Gene3D" id="2.60.40.420">
    <property type="entry name" value="Cupredoxins - blue copper proteins"/>
    <property type="match status" value="1"/>
</dbReference>
<dbReference type="Proteomes" id="UP000077202">
    <property type="component" value="Unassembled WGS sequence"/>
</dbReference>
<keyword evidence="4" id="KW-0325">Glycoprotein</keyword>
<feature type="domain" description="Phytocyanin" evidence="7">
    <location>
        <begin position="25"/>
        <end position="127"/>
    </location>
</feature>
<keyword evidence="3" id="KW-1015">Disulfide bond</keyword>
<sequence length="180" mass="18651">MALERSTMLALLLISLGLLQTALAAEYVVGDATGWTYDETLKFYNDWAASKTLKVGDSLKFNWVSVHDVVEMSQADADACNSVGNKISEWQESGAVVDLTTAGTHSYICSIGSHCNAGMKMTVTVLAADTSTPASPPPPATPGVTAAPPPPPTAASSIQLRQPLIVGALALIAACAALSF</sequence>
<keyword evidence="6" id="KW-0732">Signal</keyword>
<proteinExistence type="predicted"/>
<dbReference type="InterPro" id="IPR028871">
    <property type="entry name" value="BlueCu_1_BS"/>
</dbReference>